<dbReference type="Gene3D" id="2.160.20.10">
    <property type="entry name" value="Single-stranded right-handed beta-helix, Pectin lyase-like"/>
    <property type="match status" value="1"/>
</dbReference>
<accession>A0A972GPN8</accession>
<dbReference type="SUPFAM" id="SSF51126">
    <property type="entry name" value="Pectin lyase-like"/>
    <property type="match status" value="1"/>
</dbReference>
<feature type="signal peptide" evidence="1">
    <location>
        <begin position="1"/>
        <end position="32"/>
    </location>
</feature>
<evidence type="ECO:0000259" key="2">
    <source>
        <dbReference type="Pfam" id="PF07833"/>
    </source>
</evidence>
<proteinExistence type="predicted"/>
<keyword evidence="4" id="KW-1185">Reference proteome</keyword>
<evidence type="ECO:0000313" key="3">
    <source>
        <dbReference type="EMBL" id="NOU94564.1"/>
    </source>
</evidence>
<dbReference type="Pfam" id="PF14592">
    <property type="entry name" value="Chondroitinas_B"/>
    <property type="match status" value="1"/>
</dbReference>
<dbReference type="InterPro" id="IPR012854">
    <property type="entry name" value="Cu_amine_oxidase-like_N"/>
</dbReference>
<dbReference type="Proteomes" id="UP000641588">
    <property type="component" value="Unassembled WGS sequence"/>
</dbReference>
<sequence>MRRHKLMKKWNRALLPLCIVIAFSTAPTGASAETPGVKVSTVDEIAAAMKKAQPGDTIVMKNGVWKDAAVVVEGEGKENKPITLRAETPGQVFLTGSSTLNIGGSYLTVDGLVFKDGGDIDDSGVIEFKVGDVEASHSRLTNIQMIDYNPASNETNTKWVGLYGDHNRVDHSYFKGKKNIGATMVVWREKVGENYHQIDHNYFAGRPILRDNKGQVVSNEAETLRIGTSTHSLTDSYTTVETNLFENNDGEIEMMSIKSGKNVINGNTFLNNAATVTLRHGNGSHIENNFFLANGKANAGAIRVIGEDHVIANNYISGIVGSNATRGAITMTNGIPNSDLNKYFQVKNVTIANNTLVNNENNIIVGDKKSATNSLAPAGTVLMNNLVVASGKGTLPLIKVLDDSAELKYEGNFMYGAELGIEPVEGITVQDPKLTLASDGIYRTSPQSPAIKAWNSESQAAVTNQPLQPKDVGPEWLKGFEYGKIYLEANGKAVTVEKEPFIASERTMVPVSVIQQTLGAEIKGDAKSSEVTISLKGKTIVLKISDTPEAEAQVKQGTVFVPVRKVVESLAAKVEWTPDYKQIANLITITP</sequence>
<dbReference type="CDD" id="cd14251">
    <property type="entry name" value="PL-6"/>
    <property type="match status" value="1"/>
</dbReference>
<dbReference type="InterPro" id="IPR036582">
    <property type="entry name" value="Mao_N_sf"/>
</dbReference>
<dbReference type="Pfam" id="PF07833">
    <property type="entry name" value="Cu_amine_oxidN1"/>
    <property type="match status" value="1"/>
</dbReference>
<gene>
    <name evidence="3" type="ORF">GC093_15245</name>
</gene>
<keyword evidence="1" id="KW-0732">Signal</keyword>
<evidence type="ECO:0000313" key="4">
    <source>
        <dbReference type="Proteomes" id="UP000641588"/>
    </source>
</evidence>
<dbReference type="InterPro" id="IPR012334">
    <property type="entry name" value="Pectin_lyas_fold"/>
</dbReference>
<dbReference type="InterPro" id="IPR006626">
    <property type="entry name" value="PbH1"/>
</dbReference>
<dbReference type="SUPFAM" id="SSF55383">
    <property type="entry name" value="Copper amine oxidase, domain N"/>
    <property type="match status" value="1"/>
</dbReference>
<organism evidence="3 4">
    <name type="scientific">Paenibacillus foliorum</name>
    <dbReference type="NCBI Taxonomy" id="2654974"/>
    <lineage>
        <taxon>Bacteria</taxon>
        <taxon>Bacillati</taxon>
        <taxon>Bacillota</taxon>
        <taxon>Bacilli</taxon>
        <taxon>Bacillales</taxon>
        <taxon>Paenibacillaceae</taxon>
        <taxon>Paenibacillus</taxon>
    </lineage>
</organism>
<name>A0A972GPN8_9BACL</name>
<feature type="domain" description="Copper amine oxidase-like N-terminal" evidence="2">
    <location>
        <begin position="489"/>
        <end position="546"/>
    </location>
</feature>
<protein>
    <recommendedName>
        <fullName evidence="2">Copper amine oxidase-like N-terminal domain-containing protein</fullName>
    </recommendedName>
</protein>
<comment type="caution">
    <text evidence="3">The sequence shown here is derived from an EMBL/GenBank/DDBJ whole genome shotgun (WGS) entry which is preliminary data.</text>
</comment>
<dbReference type="AlphaFoldDB" id="A0A972GPN8"/>
<dbReference type="Gene3D" id="3.30.457.10">
    <property type="entry name" value="Copper amine oxidase-like, N-terminal domain"/>
    <property type="match status" value="1"/>
</dbReference>
<dbReference type="SMART" id="SM00710">
    <property type="entry name" value="PbH1"/>
    <property type="match status" value="3"/>
</dbReference>
<dbReference type="EMBL" id="WHOD01000056">
    <property type="protein sequence ID" value="NOU94564.1"/>
    <property type="molecule type" value="Genomic_DNA"/>
</dbReference>
<feature type="chain" id="PRO_5036741135" description="Copper amine oxidase-like N-terminal domain-containing protein" evidence="1">
    <location>
        <begin position="33"/>
        <end position="591"/>
    </location>
</feature>
<dbReference type="InterPro" id="IPR011050">
    <property type="entry name" value="Pectin_lyase_fold/virulence"/>
</dbReference>
<evidence type="ECO:0000256" key="1">
    <source>
        <dbReference type="SAM" id="SignalP"/>
    </source>
</evidence>
<reference evidence="3" key="1">
    <citation type="submission" date="2019-10" db="EMBL/GenBank/DDBJ databases">
        <title>Description of Paenibacillus glebae sp. nov.</title>
        <authorList>
            <person name="Carlier A."/>
            <person name="Qi S."/>
        </authorList>
    </citation>
    <scope>NUCLEOTIDE SEQUENCE</scope>
    <source>
        <strain evidence="3">LMG 31456</strain>
    </source>
</reference>
<dbReference type="InterPro" id="IPR039513">
    <property type="entry name" value="PL-6"/>
</dbReference>